<reference evidence="2 3" key="1">
    <citation type="submission" date="2018-12" db="EMBL/GenBank/DDBJ databases">
        <authorList>
            <person name="Tiukova I."/>
            <person name="Dainat J."/>
        </authorList>
    </citation>
    <scope>NUCLEOTIDE SEQUENCE [LARGE SCALE GENOMIC DNA]</scope>
</reference>
<dbReference type="InterPro" id="IPR001858">
    <property type="entry name" value="Phosphatidylethanolamine-bd_CS"/>
</dbReference>
<dbReference type="InterPro" id="IPR008914">
    <property type="entry name" value="PEBP"/>
</dbReference>
<evidence type="ECO:0000313" key="3">
    <source>
        <dbReference type="Proteomes" id="UP000290900"/>
    </source>
</evidence>
<comment type="similarity">
    <text evidence="1">Belongs to the phosphatidylethanolamine-binding protein family.</text>
</comment>
<sequence length="194" mass="21611">MTTATEIREALLKHEVIPTVIHDETFIPKGFLSAKLGSGDEVHLGNEIKRGNALQLGQVDFTPFADFRVSKDDRFTLVVTDPDAPSKNYCFLSEVCHCFITDIRLKESLDGSSPVTTENLEGKIVFPFIRPGPPPFTGFHRYVFVLYKQRPGIKLEAPAARPTWGTGYPGSGAQEYADKYGLEPLAVNFFLCQR</sequence>
<dbReference type="CDD" id="cd00866">
    <property type="entry name" value="PEBP_euk"/>
    <property type="match status" value="1"/>
</dbReference>
<dbReference type="OrthoDB" id="2506647at2759"/>
<dbReference type="Pfam" id="PF01161">
    <property type="entry name" value="PBP"/>
    <property type="match status" value="1"/>
</dbReference>
<organism evidence="2 3">
    <name type="scientific">Brettanomyces naardenensis</name>
    <name type="common">Yeast</name>
    <dbReference type="NCBI Taxonomy" id="13370"/>
    <lineage>
        <taxon>Eukaryota</taxon>
        <taxon>Fungi</taxon>
        <taxon>Dikarya</taxon>
        <taxon>Ascomycota</taxon>
        <taxon>Saccharomycotina</taxon>
        <taxon>Pichiomycetes</taxon>
        <taxon>Pichiales</taxon>
        <taxon>Pichiaceae</taxon>
        <taxon>Brettanomyces</taxon>
    </lineage>
</organism>
<evidence type="ECO:0000313" key="2">
    <source>
        <dbReference type="EMBL" id="VEU19276.1"/>
    </source>
</evidence>
<dbReference type="GO" id="GO:0030414">
    <property type="term" value="F:peptidase inhibitor activity"/>
    <property type="evidence" value="ECO:0007669"/>
    <property type="project" value="TreeGrafter"/>
</dbReference>
<accession>A0A448YEG3</accession>
<evidence type="ECO:0000256" key="1">
    <source>
        <dbReference type="ARBA" id="ARBA00007091"/>
    </source>
</evidence>
<dbReference type="FunCoup" id="A0A448YEG3">
    <property type="interactions" value="1466"/>
</dbReference>
<name>A0A448YEG3_BRENA</name>
<dbReference type="PANTHER" id="PTHR11362">
    <property type="entry name" value="PHOSPHATIDYLETHANOLAMINE-BINDING PROTEIN"/>
    <property type="match status" value="1"/>
</dbReference>
<dbReference type="SUPFAM" id="SSF49777">
    <property type="entry name" value="PEBP-like"/>
    <property type="match status" value="1"/>
</dbReference>
<dbReference type="STRING" id="13370.A0A448YEG3"/>
<dbReference type="GO" id="GO:0030162">
    <property type="term" value="P:regulation of proteolysis"/>
    <property type="evidence" value="ECO:0007669"/>
    <property type="project" value="TreeGrafter"/>
</dbReference>
<dbReference type="EMBL" id="CAACVR010000001">
    <property type="protein sequence ID" value="VEU19276.1"/>
    <property type="molecule type" value="Genomic_DNA"/>
</dbReference>
<gene>
    <name evidence="2" type="ORF">BRENAR_LOCUS15</name>
</gene>
<dbReference type="PANTHER" id="PTHR11362:SF148">
    <property type="entry name" value="CARBOXYPEPTIDASE Y INHIBITOR"/>
    <property type="match status" value="1"/>
</dbReference>
<dbReference type="InterPro" id="IPR035810">
    <property type="entry name" value="PEBP_euk"/>
</dbReference>
<dbReference type="Proteomes" id="UP000290900">
    <property type="component" value="Unassembled WGS sequence"/>
</dbReference>
<keyword evidence="3" id="KW-1185">Reference proteome</keyword>
<proteinExistence type="inferred from homology"/>
<dbReference type="InParanoid" id="A0A448YEG3"/>
<dbReference type="GO" id="GO:0046578">
    <property type="term" value="P:regulation of Ras protein signal transduction"/>
    <property type="evidence" value="ECO:0007669"/>
    <property type="project" value="TreeGrafter"/>
</dbReference>
<dbReference type="GO" id="GO:0005543">
    <property type="term" value="F:phospholipid binding"/>
    <property type="evidence" value="ECO:0007669"/>
    <property type="project" value="TreeGrafter"/>
</dbReference>
<protein>
    <submittedName>
        <fullName evidence="2">DEKNAAC100624</fullName>
    </submittedName>
</protein>
<dbReference type="PROSITE" id="PS01220">
    <property type="entry name" value="PBP"/>
    <property type="match status" value="1"/>
</dbReference>
<dbReference type="Gene3D" id="3.90.280.10">
    <property type="entry name" value="PEBP-like"/>
    <property type="match status" value="1"/>
</dbReference>
<dbReference type="InterPro" id="IPR036610">
    <property type="entry name" value="PEBP-like_sf"/>
</dbReference>
<dbReference type="AlphaFoldDB" id="A0A448YEG3"/>